<dbReference type="PANTHER" id="PTHR38590">
    <property type="entry name" value="BLL0828 PROTEIN"/>
    <property type="match status" value="1"/>
</dbReference>
<feature type="domain" description="DUF559" evidence="1">
    <location>
        <begin position="21"/>
        <end position="126"/>
    </location>
</feature>
<evidence type="ECO:0000313" key="2">
    <source>
        <dbReference type="EMBL" id="MFA9189990.1"/>
    </source>
</evidence>
<keyword evidence="2" id="KW-0540">Nuclease</keyword>
<dbReference type="GO" id="GO:0004519">
    <property type="term" value="F:endonuclease activity"/>
    <property type="evidence" value="ECO:0007669"/>
    <property type="project" value="UniProtKB-KW"/>
</dbReference>
<dbReference type="CDD" id="cd01038">
    <property type="entry name" value="Endonuclease_DUF559"/>
    <property type="match status" value="1"/>
</dbReference>
<dbReference type="Pfam" id="PF04480">
    <property type="entry name" value="DUF559"/>
    <property type="match status" value="1"/>
</dbReference>
<evidence type="ECO:0000259" key="1">
    <source>
        <dbReference type="Pfam" id="PF04480"/>
    </source>
</evidence>
<dbReference type="PANTHER" id="PTHR38590:SF1">
    <property type="entry name" value="BLL0828 PROTEIN"/>
    <property type="match status" value="1"/>
</dbReference>
<keyword evidence="2" id="KW-0378">Hydrolase</keyword>
<organism evidence="2 3">
    <name type="scientific">Flavobacterium zubiriense</name>
    <dbReference type="NCBI Taxonomy" id="3138075"/>
    <lineage>
        <taxon>Bacteria</taxon>
        <taxon>Pseudomonadati</taxon>
        <taxon>Bacteroidota</taxon>
        <taxon>Flavobacteriia</taxon>
        <taxon>Flavobacteriales</taxon>
        <taxon>Flavobacteriaceae</taxon>
        <taxon>Flavobacterium</taxon>
    </lineage>
</organism>
<dbReference type="InterPro" id="IPR007569">
    <property type="entry name" value="DUF559"/>
</dbReference>
<dbReference type="InterPro" id="IPR047216">
    <property type="entry name" value="Endonuclease_DUF559_bact"/>
</dbReference>
<sequence>MDKNKNHSENMWKGASPHIFLNAKKLRENQTEAEEKFWLAVKDNQIEGYKFRRQHPLSIYVADFYCHALKLVIEIDGGYHLDEEQQLLDKKRTADLEFQGLNVIRFTNEEVMYRLPEVIDKIKAFIKNIS</sequence>
<evidence type="ECO:0000313" key="3">
    <source>
        <dbReference type="Proteomes" id="UP001574169"/>
    </source>
</evidence>
<dbReference type="SUPFAM" id="SSF52980">
    <property type="entry name" value="Restriction endonuclease-like"/>
    <property type="match status" value="1"/>
</dbReference>
<keyword evidence="3" id="KW-1185">Reference proteome</keyword>
<dbReference type="InterPro" id="IPR011335">
    <property type="entry name" value="Restrct_endonuc-II-like"/>
</dbReference>
<gene>
    <name evidence="2" type="ORF">AAGV28_01285</name>
</gene>
<dbReference type="Proteomes" id="UP001574169">
    <property type="component" value="Unassembled WGS sequence"/>
</dbReference>
<dbReference type="RefSeq" id="WP_373405019.1">
    <property type="nucleotide sequence ID" value="NZ_JBCFQL010000001.1"/>
</dbReference>
<comment type="caution">
    <text evidence="2">The sequence shown here is derived from an EMBL/GenBank/DDBJ whole genome shotgun (WGS) entry which is preliminary data.</text>
</comment>
<proteinExistence type="predicted"/>
<accession>A0ABV4T7I0</accession>
<dbReference type="Gene3D" id="3.40.960.10">
    <property type="entry name" value="VSR Endonuclease"/>
    <property type="match status" value="1"/>
</dbReference>
<dbReference type="EMBL" id="JBCFQL010000001">
    <property type="protein sequence ID" value="MFA9189990.1"/>
    <property type="molecule type" value="Genomic_DNA"/>
</dbReference>
<keyword evidence="2" id="KW-0255">Endonuclease</keyword>
<reference evidence="2 3" key="1">
    <citation type="submission" date="2024-04" db="EMBL/GenBank/DDBJ databases">
        <title>New Clade of Flavobacterium.</title>
        <authorList>
            <person name="Matos L."/>
            <person name="Proenca D.N."/>
            <person name="Fransisco R.M."/>
            <person name="Chung A.P."/>
            <person name="Maccario L."/>
            <person name="Sorensen S.J."/>
            <person name="Morais P.V."/>
        </authorList>
    </citation>
    <scope>NUCLEOTIDE SEQUENCE [LARGE SCALE GENOMIC DNA]</scope>
    <source>
        <strain evidence="2 3">FZUC8N2.13</strain>
    </source>
</reference>
<name>A0ABV4T7I0_9FLAO</name>
<protein>
    <submittedName>
        <fullName evidence="2">Endonuclease domain-containing protein</fullName>
    </submittedName>
</protein>